<keyword evidence="6 7" id="KW-0472">Membrane</keyword>
<gene>
    <name evidence="8" type="ORF">EV681_4587</name>
</gene>
<evidence type="ECO:0000256" key="3">
    <source>
        <dbReference type="ARBA" id="ARBA00022475"/>
    </source>
</evidence>
<protein>
    <submittedName>
        <fullName evidence="8">Type IV secretion system protein VirD4</fullName>
    </submittedName>
</protein>
<dbReference type="SUPFAM" id="SSF52540">
    <property type="entry name" value="P-loop containing nucleoside triphosphate hydrolases"/>
    <property type="match status" value="1"/>
</dbReference>
<dbReference type="InterPro" id="IPR051539">
    <property type="entry name" value="T4SS-coupling_protein"/>
</dbReference>
<comment type="caution">
    <text evidence="8">The sequence shown here is derived from an EMBL/GenBank/DDBJ whole genome shotgun (WGS) entry which is preliminary data.</text>
</comment>
<keyword evidence="5 7" id="KW-1133">Transmembrane helix</keyword>
<dbReference type="Gene3D" id="3.40.50.300">
    <property type="entry name" value="P-loop containing nucleotide triphosphate hydrolases"/>
    <property type="match status" value="1"/>
</dbReference>
<dbReference type="InterPro" id="IPR003688">
    <property type="entry name" value="TraG/VirD4"/>
</dbReference>
<organism evidence="8 9">
    <name type="scientific">Advenella incenata</name>
    <dbReference type="NCBI Taxonomy" id="267800"/>
    <lineage>
        <taxon>Bacteria</taxon>
        <taxon>Pseudomonadati</taxon>
        <taxon>Pseudomonadota</taxon>
        <taxon>Betaproteobacteria</taxon>
        <taxon>Burkholderiales</taxon>
        <taxon>Alcaligenaceae</taxon>
    </lineage>
</organism>
<dbReference type="InterPro" id="IPR027417">
    <property type="entry name" value="P-loop_NTPase"/>
</dbReference>
<evidence type="ECO:0000256" key="6">
    <source>
        <dbReference type="ARBA" id="ARBA00023136"/>
    </source>
</evidence>
<dbReference type="Pfam" id="PF02534">
    <property type="entry name" value="T4SS-DNA_transf"/>
    <property type="match status" value="1"/>
</dbReference>
<dbReference type="Proteomes" id="UP000293398">
    <property type="component" value="Unassembled WGS sequence"/>
</dbReference>
<evidence type="ECO:0000313" key="8">
    <source>
        <dbReference type="EMBL" id="RZT91064.1"/>
    </source>
</evidence>
<feature type="transmembrane region" description="Helical" evidence="7">
    <location>
        <begin position="67"/>
        <end position="88"/>
    </location>
</feature>
<dbReference type="OrthoDB" id="9759295at2"/>
<proteinExistence type="inferred from homology"/>
<dbReference type="AlphaFoldDB" id="A0A4Q7V5I0"/>
<evidence type="ECO:0000256" key="7">
    <source>
        <dbReference type="SAM" id="Phobius"/>
    </source>
</evidence>
<evidence type="ECO:0000256" key="2">
    <source>
        <dbReference type="ARBA" id="ARBA00008806"/>
    </source>
</evidence>
<comment type="subcellular location">
    <subcellularLocation>
        <location evidence="1">Cell membrane</location>
        <topology evidence="1">Multi-pass membrane protein</topology>
    </subcellularLocation>
</comment>
<reference evidence="8 9" key="1">
    <citation type="submission" date="2019-02" db="EMBL/GenBank/DDBJ databases">
        <title>Genomic Encyclopedia of Type Strains, Phase IV (KMG-IV): sequencing the most valuable type-strain genomes for metagenomic binning, comparative biology and taxonomic classification.</title>
        <authorList>
            <person name="Goeker M."/>
        </authorList>
    </citation>
    <scope>NUCLEOTIDE SEQUENCE [LARGE SCALE GENOMIC DNA]</scope>
    <source>
        <strain evidence="8 9">DSM 23814</strain>
    </source>
</reference>
<sequence length="646" mass="71312">MKKFLIWLGMLLVSVLIFAVIGQFVGSLAFARLAKAPINPGIFVLWDLYTQSQGPGGGIWVMWQFKAGVVLSALITVIPVFMSIAILFNRYKRELHGSARFARPGEVAKAGLLEDEHKTPDIIIGKYKGKYLRWGGNQFAFLAAPPRSGKGVGVVIPNCLHYRDSLVVFDPKLENYEITAGYREAHGQEVFLMYLSTMDFRSHRWNPISYVNRDPDFAPGGAFTIANILYPATGEMTGSTRFFNGMAQKLFVGLCLYMIETEGETKVVPSLPGMLKLATPTNGQSLADWIKEVTQETPLSDACKSNLFSYVPNAGGNTGSGIVSSFLEPLSVFSDPVIAGITSGDDFDLRQVRRKRMSIYVGINPNDFARFGRLINLFFSQLISLNTDQLPEQNPDLKYQCLLLMDEFAAMGKVDIIETGAAYIAGYNLRLLAIFQNLSQLNNLYGEHGARSLMTNFDCQIIYTTRDSKDAQEYSEIIGYETVYSKNRSTGKSGRSISEPTGEGAGQRRAVMLPQEIKAMPMSDCIINLPGMHTIYAKKVRYYADPVFKKRLGYEQPFVPKFGTAGQGKSTSGNLSNTVLEAVPVDELSETPLQVLANKDQLMQTVIAGLCAQDSPPEYLADLKQAVEKAWQGSGTRAFEQVLGNS</sequence>
<name>A0A4Q7V5I0_9BURK</name>
<dbReference type="EMBL" id="SHKO01000007">
    <property type="protein sequence ID" value="RZT91064.1"/>
    <property type="molecule type" value="Genomic_DNA"/>
</dbReference>
<evidence type="ECO:0000313" key="9">
    <source>
        <dbReference type="Proteomes" id="UP000293398"/>
    </source>
</evidence>
<evidence type="ECO:0000256" key="1">
    <source>
        <dbReference type="ARBA" id="ARBA00004651"/>
    </source>
</evidence>
<keyword evidence="3" id="KW-1003">Cell membrane</keyword>
<evidence type="ECO:0000256" key="4">
    <source>
        <dbReference type="ARBA" id="ARBA00022692"/>
    </source>
</evidence>
<dbReference type="PANTHER" id="PTHR37937">
    <property type="entry name" value="CONJUGATIVE TRANSFER: DNA TRANSPORT"/>
    <property type="match status" value="1"/>
</dbReference>
<comment type="similarity">
    <text evidence="2">Belongs to the VirD4/TraG family.</text>
</comment>
<accession>A0A4Q7V5I0</accession>
<evidence type="ECO:0000256" key="5">
    <source>
        <dbReference type="ARBA" id="ARBA00022989"/>
    </source>
</evidence>
<dbReference type="GO" id="GO:0005886">
    <property type="term" value="C:plasma membrane"/>
    <property type="evidence" value="ECO:0007669"/>
    <property type="project" value="UniProtKB-SubCell"/>
</dbReference>
<keyword evidence="4 7" id="KW-0812">Transmembrane</keyword>
<dbReference type="RefSeq" id="WP_130305335.1">
    <property type="nucleotide sequence ID" value="NZ_SHKO01000007.1"/>
</dbReference>
<dbReference type="CDD" id="cd01127">
    <property type="entry name" value="TrwB_TraG_TraD_VirD4"/>
    <property type="match status" value="1"/>
</dbReference>
<dbReference type="PANTHER" id="PTHR37937:SF1">
    <property type="entry name" value="CONJUGATIVE TRANSFER: DNA TRANSPORT"/>
    <property type="match status" value="1"/>
</dbReference>
<keyword evidence="9" id="KW-1185">Reference proteome</keyword>